<dbReference type="AlphaFoldDB" id="E9SF91"/>
<dbReference type="Pfam" id="PF25191">
    <property type="entry name" value="DUF7832"/>
    <property type="match status" value="1"/>
</dbReference>
<evidence type="ECO:0000313" key="2">
    <source>
        <dbReference type="EMBL" id="EGC02064.1"/>
    </source>
</evidence>
<accession>E9SF91</accession>
<evidence type="ECO:0000259" key="1">
    <source>
        <dbReference type="Pfam" id="PF25191"/>
    </source>
</evidence>
<dbReference type="EMBL" id="ADKM02000112">
    <property type="protein sequence ID" value="EGC02064.1"/>
    <property type="molecule type" value="Genomic_DNA"/>
</dbReference>
<gene>
    <name evidence="2" type="ORF">CUS_5303</name>
</gene>
<comment type="caution">
    <text evidence="2">The sequence shown here is derived from an EMBL/GenBank/DDBJ whole genome shotgun (WGS) entry which is preliminary data.</text>
</comment>
<evidence type="ECO:0000313" key="3">
    <source>
        <dbReference type="Proteomes" id="UP000004259"/>
    </source>
</evidence>
<feature type="domain" description="DUF7832" evidence="1">
    <location>
        <begin position="3"/>
        <end position="119"/>
    </location>
</feature>
<proteinExistence type="predicted"/>
<organism evidence="2 3">
    <name type="scientific">Ruminococcus albus 8</name>
    <dbReference type="NCBI Taxonomy" id="246199"/>
    <lineage>
        <taxon>Bacteria</taxon>
        <taxon>Bacillati</taxon>
        <taxon>Bacillota</taxon>
        <taxon>Clostridia</taxon>
        <taxon>Eubacteriales</taxon>
        <taxon>Oscillospiraceae</taxon>
        <taxon>Ruminococcus</taxon>
    </lineage>
</organism>
<dbReference type="RefSeq" id="WP_002851606.1">
    <property type="nucleotide sequence ID" value="NZ_ADKM02000112.1"/>
</dbReference>
<dbReference type="OrthoDB" id="4827574at2"/>
<protein>
    <recommendedName>
        <fullName evidence="1">DUF7832 domain-containing protein</fullName>
    </recommendedName>
</protein>
<dbReference type="InterPro" id="IPR057154">
    <property type="entry name" value="DUF7832"/>
</dbReference>
<dbReference type="Proteomes" id="UP000004259">
    <property type="component" value="Unassembled WGS sequence"/>
</dbReference>
<keyword evidence="3" id="KW-1185">Reference proteome</keyword>
<sequence>MTIDRIDWHYEDAEQLYAQTHEVEGEYTEEQYREIELKASNHIGLFIRWIMDRRFEGEECAKEGCDKVRNGEISGAEYLLDYCDGKLWDVDVRSDIMPFVNAYYVESSDFFGDYCETCGFEGEEEAPAYGFISGDGDYSRLKERIDKAYEKFCEGNNG</sequence>
<name>E9SF91_RUMAL</name>
<reference evidence="2 3" key="1">
    <citation type="submission" date="2011-02" db="EMBL/GenBank/DDBJ databases">
        <authorList>
            <person name="Nelson K.E."/>
            <person name="Sutton G."/>
            <person name="Torralba M."/>
            <person name="Durkin S."/>
            <person name="Harkins D."/>
            <person name="Montgomery R."/>
            <person name="Ziemer C."/>
            <person name="Klaassens E."/>
            <person name="Ocuiv P."/>
            <person name="Morrison M."/>
        </authorList>
    </citation>
    <scope>NUCLEOTIDE SEQUENCE [LARGE SCALE GENOMIC DNA]</scope>
    <source>
        <strain evidence="2 3">8</strain>
    </source>
</reference>
<dbReference type="eggNOG" id="ENOG5032W8Y">
    <property type="taxonomic scope" value="Bacteria"/>
</dbReference>
<dbReference type="STRING" id="246199.CUS_5303"/>